<dbReference type="InterPro" id="IPR036640">
    <property type="entry name" value="ABC1_TM_sf"/>
</dbReference>
<keyword evidence="9 10" id="KW-0472">Membrane</keyword>
<dbReference type="InterPro" id="IPR017871">
    <property type="entry name" value="ABC_transporter-like_CS"/>
</dbReference>
<name>A0A815WWI8_ADIRI</name>
<reference evidence="14" key="1">
    <citation type="submission" date="2021-02" db="EMBL/GenBank/DDBJ databases">
        <authorList>
            <person name="Nowell W R."/>
        </authorList>
    </citation>
    <scope>NUCLEOTIDE SEQUENCE</scope>
</reference>
<dbReference type="CDD" id="cd03250">
    <property type="entry name" value="ABCC_MRP_domain1"/>
    <property type="match status" value="1"/>
</dbReference>
<dbReference type="Gene3D" id="1.20.1560.10">
    <property type="entry name" value="ABC transporter type 1, transmembrane domain"/>
    <property type="match status" value="2"/>
</dbReference>
<feature type="domain" description="ABC transmembrane type-1" evidence="12">
    <location>
        <begin position="103"/>
        <end position="381"/>
    </location>
</feature>
<evidence type="ECO:0000256" key="4">
    <source>
        <dbReference type="ARBA" id="ARBA00022692"/>
    </source>
</evidence>
<dbReference type="GO" id="GO:0016887">
    <property type="term" value="F:ATP hydrolysis activity"/>
    <property type="evidence" value="ECO:0007669"/>
    <property type="project" value="InterPro"/>
</dbReference>
<evidence type="ECO:0000256" key="6">
    <source>
        <dbReference type="ARBA" id="ARBA00022741"/>
    </source>
</evidence>
<dbReference type="CDD" id="cd18580">
    <property type="entry name" value="ABC_6TM_ABCC_D2"/>
    <property type="match status" value="1"/>
</dbReference>
<evidence type="ECO:0000256" key="3">
    <source>
        <dbReference type="ARBA" id="ARBA00022448"/>
    </source>
</evidence>
<dbReference type="CDD" id="cd03244">
    <property type="entry name" value="ABCC_MRP_domain2"/>
    <property type="match status" value="1"/>
</dbReference>
<evidence type="ECO:0000259" key="11">
    <source>
        <dbReference type="PROSITE" id="PS50893"/>
    </source>
</evidence>
<sequence>MIKRFDDGRERLLSHSHSKNRSSNLEWAESSWTRWLYLLCWYWISPTLLTGYKQVLTDDDLDPLPNRDKSSFLLHRLESYDWTSTSTCRIIIREFWREYISTAVCSVPYIFSRIVQPLLVRQVVLSLTNKQPSLVTTYFYLILLCLFVVVQYVLEHQILFSSYRMALRIRNTLMLIIYRRSLSITLVMWQKINMGQMVNLIVNDTAKFEEMFSHSHAVFGGIIETIIVFILLCWIVGSIPTCATFIVFALSIICLLWIGRYVSQYDDLKIFYNNQRVRAFYEMIHGYYTIKVYNWEKSMEDRIGQMRKKELSVLRRIHILTVLNSIFMFILTPLLGLTMFGVYWLLDYPLNAVDCFTVLALFGLLRSQFMFVMSVLTERLTGILGASRRIDEFMRLTTQNQIYSIPSPDDSQKGCISMLNASFAWADRQPCLLSLNINIKSGSFVGIVGAVGAGKSSLLAAILGEITLTDGQLITHGSSFSYASQSPWIFADTIRNNIILDQPFKPQRYRNILHACCLDVDLNSIGTAGDLTMIGERGINLSGGQRARVSLARALYRKADVYLVDDPLASVDGEVARQIYERCFSSTGLLKNKTCLLVTHQTQFLADANQIIFLTQGRIDEQVHSDEFLRAQNRTKKCEMSELENLISDSTSTIDTQPIITKEASVHGQTNWSLWFHLFISSPLGVCGLSSLIFLTVICEIFYDGSNYWLRVWSKHSPAEQHSQPTFVHIYFGLVVSTIGSDVLRTILFFFIILHGANNLHNSMLKGLLNTTIEFFESNSSGRILCRASSDQKVVDETLPPILLLAIKSASMFVGSVVVICLVRPYVLLVIVALIPFFIFLCRFYLRSKNQLKQFESTTSSPVYDLLSTSLYGSVSLRAFKIEEHFISSFINRLDRKARVSINTKGATRWFGMRLNLLPLTSIVATAILLVAFHDRIDPSIIVFALSYAISMPKSFQLAIQQLLECDLLMASVERVYQYSQVPPEDDQGGHQRLVNTEPDWPTHGEIDFRNYSLCHRKDLDPVLTNINIKIKSAEKVGIIGRTGAGKSSLFKGIFRFIHRSHIQGTILIDNIDISRITLQKLRSHLSIIPQHPTLFSGTLRYNLDPFNLYSDEQCWMALDDVQLKQFVSDHPMGLEMLTTDSGGNISVGQAQLICIARAILKQSKILLIDEATSNVDQQIDSIIQTTLAKKFRDRTVLTIAHRLDTVANSDRILVLDKGLVVNFDIPANILPQYQNPS</sequence>
<dbReference type="GO" id="GO:0016020">
    <property type="term" value="C:membrane"/>
    <property type="evidence" value="ECO:0007669"/>
    <property type="project" value="UniProtKB-SubCell"/>
</dbReference>
<keyword evidence="5" id="KW-0677">Repeat</keyword>
<dbReference type="Pfam" id="PF00005">
    <property type="entry name" value="ABC_tran"/>
    <property type="match status" value="2"/>
</dbReference>
<dbReference type="PANTHER" id="PTHR24223:SF456">
    <property type="entry name" value="MULTIDRUG RESISTANCE-ASSOCIATED PROTEIN LETHAL(2)03659"/>
    <property type="match status" value="1"/>
</dbReference>
<dbReference type="SUPFAM" id="SSF52540">
    <property type="entry name" value="P-loop containing nucleoside triphosphate hydrolases"/>
    <property type="match status" value="2"/>
</dbReference>
<keyword evidence="3" id="KW-0813">Transport</keyword>
<keyword evidence="15" id="KW-1185">Reference proteome</keyword>
<gene>
    <name evidence="13" type="ORF">EDS130_LOCUS39767</name>
    <name evidence="14" type="ORF">XAT740_LOCUS42805</name>
</gene>
<evidence type="ECO:0000313" key="13">
    <source>
        <dbReference type="EMBL" id="CAF1454892.1"/>
    </source>
</evidence>
<dbReference type="GO" id="GO:0005524">
    <property type="term" value="F:ATP binding"/>
    <property type="evidence" value="ECO:0007669"/>
    <property type="project" value="UniProtKB-KW"/>
</dbReference>
<keyword evidence="4 10" id="KW-0812">Transmembrane</keyword>
<dbReference type="PROSITE" id="PS50893">
    <property type="entry name" value="ABC_TRANSPORTER_2"/>
    <property type="match status" value="2"/>
</dbReference>
<feature type="transmembrane region" description="Helical" evidence="10">
    <location>
        <begin position="730"/>
        <end position="754"/>
    </location>
</feature>
<dbReference type="FunFam" id="3.40.50.300:FF:000163">
    <property type="entry name" value="Multidrug resistance-associated protein member 4"/>
    <property type="match status" value="1"/>
</dbReference>
<feature type="transmembrane region" description="Helical" evidence="10">
    <location>
        <begin position="217"/>
        <end position="237"/>
    </location>
</feature>
<dbReference type="EMBL" id="CAJNOJ010000456">
    <property type="protein sequence ID" value="CAF1454892.1"/>
    <property type="molecule type" value="Genomic_DNA"/>
</dbReference>
<dbReference type="FunFam" id="3.40.50.300:FF:000973">
    <property type="entry name" value="Multidrug resistance-associated protein 4"/>
    <property type="match status" value="1"/>
</dbReference>
<dbReference type="PANTHER" id="PTHR24223">
    <property type="entry name" value="ATP-BINDING CASSETTE SUB-FAMILY C"/>
    <property type="match status" value="1"/>
</dbReference>
<evidence type="ECO:0000259" key="12">
    <source>
        <dbReference type="PROSITE" id="PS50929"/>
    </source>
</evidence>
<dbReference type="SUPFAM" id="SSF90123">
    <property type="entry name" value="ABC transporter transmembrane region"/>
    <property type="match status" value="2"/>
</dbReference>
<feature type="domain" description="ABC transporter" evidence="11">
    <location>
        <begin position="416"/>
        <end position="641"/>
    </location>
</feature>
<dbReference type="InterPro" id="IPR050173">
    <property type="entry name" value="ABC_transporter_C-like"/>
</dbReference>
<feature type="transmembrane region" description="Helical" evidence="10">
    <location>
        <begin position="135"/>
        <end position="154"/>
    </location>
</feature>
<feature type="transmembrane region" description="Helical" evidence="10">
    <location>
        <begin position="243"/>
        <end position="262"/>
    </location>
</feature>
<dbReference type="InterPro" id="IPR003439">
    <property type="entry name" value="ABC_transporter-like_ATP-bd"/>
</dbReference>
<dbReference type="InterPro" id="IPR044746">
    <property type="entry name" value="ABCC_6TM_D1"/>
</dbReference>
<dbReference type="EMBL" id="CAJNOR010005181">
    <property type="protein sequence ID" value="CAF1549823.1"/>
    <property type="molecule type" value="Genomic_DNA"/>
</dbReference>
<dbReference type="SMART" id="SM00382">
    <property type="entry name" value="AAA"/>
    <property type="match status" value="2"/>
</dbReference>
<dbReference type="GO" id="GO:0140359">
    <property type="term" value="F:ABC-type transporter activity"/>
    <property type="evidence" value="ECO:0007669"/>
    <property type="project" value="InterPro"/>
</dbReference>
<dbReference type="Proteomes" id="UP000663852">
    <property type="component" value="Unassembled WGS sequence"/>
</dbReference>
<dbReference type="PROSITE" id="PS50929">
    <property type="entry name" value="ABC_TM1F"/>
    <property type="match status" value="2"/>
</dbReference>
<comment type="similarity">
    <text evidence="2">Belongs to the ABC transporter superfamily. ABCC family. Conjugate transporter (TC 3.A.1.208) subfamily.</text>
</comment>
<dbReference type="InterPro" id="IPR003593">
    <property type="entry name" value="AAA+_ATPase"/>
</dbReference>
<feature type="transmembrane region" description="Helical" evidence="10">
    <location>
        <begin position="915"/>
        <end position="933"/>
    </location>
</feature>
<dbReference type="InterPro" id="IPR027417">
    <property type="entry name" value="P-loop_NTPase"/>
</dbReference>
<accession>A0A815WWI8</accession>
<keyword evidence="6" id="KW-0547">Nucleotide-binding</keyword>
<dbReference type="PROSITE" id="PS00211">
    <property type="entry name" value="ABC_TRANSPORTER_1"/>
    <property type="match status" value="2"/>
</dbReference>
<comment type="caution">
    <text evidence="14">The sequence shown here is derived from an EMBL/GenBank/DDBJ whole genome shotgun (WGS) entry which is preliminary data.</text>
</comment>
<keyword evidence="7" id="KW-0067">ATP-binding</keyword>
<feature type="transmembrane region" description="Helical" evidence="10">
    <location>
        <begin position="317"/>
        <end position="344"/>
    </location>
</feature>
<evidence type="ECO:0000256" key="10">
    <source>
        <dbReference type="SAM" id="Phobius"/>
    </source>
</evidence>
<evidence type="ECO:0000256" key="7">
    <source>
        <dbReference type="ARBA" id="ARBA00022840"/>
    </source>
</evidence>
<dbReference type="InterPro" id="IPR044726">
    <property type="entry name" value="ABCC_6TM_D2"/>
</dbReference>
<organism evidence="14 15">
    <name type="scientific">Adineta ricciae</name>
    <name type="common">Rotifer</name>
    <dbReference type="NCBI Taxonomy" id="249248"/>
    <lineage>
        <taxon>Eukaryota</taxon>
        <taxon>Metazoa</taxon>
        <taxon>Spiralia</taxon>
        <taxon>Gnathifera</taxon>
        <taxon>Rotifera</taxon>
        <taxon>Eurotatoria</taxon>
        <taxon>Bdelloidea</taxon>
        <taxon>Adinetida</taxon>
        <taxon>Adinetidae</taxon>
        <taxon>Adineta</taxon>
    </lineage>
</organism>
<dbReference type="CDD" id="cd18579">
    <property type="entry name" value="ABC_6TM_ABCC_D1"/>
    <property type="match status" value="1"/>
</dbReference>
<dbReference type="OrthoDB" id="6500128at2759"/>
<dbReference type="Pfam" id="PF00664">
    <property type="entry name" value="ABC_membrane"/>
    <property type="match status" value="2"/>
</dbReference>
<feature type="domain" description="ABC transporter" evidence="11">
    <location>
        <begin position="1009"/>
        <end position="1238"/>
    </location>
</feature>
<evidence type="ECO:0000256" key="8">
    <source>
        <dbReference type="ARBA" id="ARBA00022989"/>
    </source>
</evidence>
<feature type="transmembrane region" description="Helical" evidence="10">
    <location>
        <begin position="802"/>
        <end position="820"/>
    </location>
</feature>
<protein>
    <submittedName>
        <fullName evidence="14">Uncharacterized protein</fullName>
    </submittedName>
</protein>
<dbReference type="AlphaFoldDB" id="A0A815WWI8"/>
<keyword evidence="8 10" id="KW-1133">Transmembrane helix</keyword>
<evidence type="ECO:0000256" key="1">
    <source>
        <dbReference type="ARBA" id="ARBA00004141"/>
    </source>
</evidence>
<dbReference type="InterPro" id="IPR011527">
    <property type="entry name" value="ABC1_TM_dom"/>
</dbReference>
<feature type="transmembrane region" description="Helical" evidence="10">
    <location>
        <begin position="674"/>
        <end position="703"/>
    </location>
</feature>
<evidence type="ECO:0000313" key="14">
    <source>
        <dbReference type="EMBL" id="CAF1549823.1"/>
    </source>
</evidence>
<feature type="domain" description="ABC transmembrane type-1" evidence="12">
    <location>
        <begin position="730"/>
        <end position="963"/>
    </location>
</feature>
<dbReference type="Proteomes" id="UP000663828">
    <property type="component" value="Unassembled WGS sequence"/>
</dbReference>
<feature type="transmembrane region" description="Helical" evidence="10">
    <location>
        <begin position="826"/>
        <end position="846"/>
    </location>
</feature>
<evidence type="ECO:0000256" key="5">
    <source>
        <dbReference type="ARBA" id="ARBA00022737"/>
    </source>
</evidence>
<evidence type="ECO:0000256" key="2">
    <source>
        <dbReference type="ARBA" id="ARBA00009726"/>
    </source>
</evidence>
<proteinExistence type="inferred from homology"/>
<evidence type="ECO:0000313" key="15">
    <source>
        <dbReference type="Proteomes" id="UP000663828"/>
    </source>
</evidence>
<feature type="transmembrane region" description="Helical" evidence="10">
    <location>
        <begin position="99"/>
        <end position="115"/>
    </location>
</feature>
<comment type="subcellular location">
    <subcellularLocation>
        <location evidence="1">Membrane</location>
        <topology evidence="1">Multi-pass membrane protein</topology>
    </subcellularLocation>
</comment>
<dbReference type="FunFam" id="1.20.1560.10:FF:000013">
    <property type="entry name" value="ABC transporter C family member 2"/>
    <property type="match status" value="1"/>
</dbReference>
<dbReference type="Gene3D" id="3.40.50.300">
    <property type="entry name" value="P-loop containing nucleotide triphosphate hydrolases"/>
    <property type="match status" value="2"/>
</dbReference>
<evidence type="ECO:0000256" key="9">
    <source>
        <dbReference type="ARBA" id="ARBA00023136"/>
    </source>
</evidence>